<sequence length="661" mass="74005">MLACAQDIFFASNSNDSNASNDHFNDTKDKRSRQHRHVNNQFQPQHHLIQKELNLNKEKEEQQVWPPDVEEAFIKALETIPKLGRRKILVNGKPCGRNELISDFIFRKTGKVRTRKQVSSHIQVLKNTRKGDPHFMRLLTDSIEDEGFATTTPTHRKPKMASIPRRQSNNTNTLHRHHQQKSNLTDLSSDESSMSSSPSPADYVFDIMYHDQQASLSMLDMKDPFYEPFFGTLPNGNANNSNNSDSTANTVAGSADTNVGGMATSLSFQNLANATTSDVLQQLFPYDNASNTNNHRSTVVNLLESNFSSSSAVNQHKKPKKMNTTRKYNKKQKKSFAMNNNMHFHPTAPSSNMNMMLDGPGNMALPGNSNNIWIDPSVYPLWPNYICLYLEYSLPYDPSITIPHTLANLPECVPNCIPTIDASLVAKNKCPFLAELSSNPAVATLAAKVKLNLNLNMSDFFFNNTSFFETQDRRTIECTTTIYSFGNVVLESKEVQQALWINEGKYMYSFVYVNQFFDAFMKGIRSLQSWDEVDIAINNLCVVQVFEDVESRVTQPMEGMHSSNTDIMADDLTAAAVVPEISPLLVMVYEFERGQGTMEMSIVDTLSCMKKDFVDFLSTNQATANGNDSVPSVLLPTSSSTPPPPQHPSSTSPSNLAHVDI</sequence>
<dbReference type="PROSITE" id="PS51088">
    <property type="entry name" value="TEA_2"/>
    <property type="match status" value="1"/>
</dbReference>
<gene>
    <name evidence="10" type="ORF">HMPREF1544_05849</name>
</gene>
<feature type="compositionally biased region" description="Low complexity" evidence="8">
    <location>
        <begin position="629"/>
        <end position="640"/>
    </location>
</feature>
<dbReference type="GO" id="GO:0000978">
    <property type="term" value="F:RNA polymerase II cis-regulatory region sequence-specific DNA binding"/>
    <property type="evidence" value="ECO:0007669"/>
    <property type="project" value="TreeGrafter"/>
</dbReference>
<comment type="subcellular location">
    <subcellularLocation>
        <location evidence="1">Nucleus</location>
    </subcellularLocation>
</comment>
<feature type="DNA-binding region" description="TEA" evidence="7">
    <location>
        <begin position="58"/>
        <end position="132"/>
    </location>
</feature>
<proteinExistence type="inferred from homology"/>
<evidence type="ECO:0000259" key="9">
    <source>
        <dbReference type="PROSITE" id="PS51088"/>
    </source>
</evidence>
<evidence type="ECO:0000313" key="10">
    <source>
        <dbReference type="EMBL" id="EPB87324.1"/>
    </source>
</evidence>
<evidence type="ECO:0000256" key="1">
    <source>
        <dbReference type="ARBA" id="ARBA00004123"/>
    </source>
</evidence>
<dbReference type="InterPro" id="IPR038096">
    <property type="entry name" value="TEA/ATTS_sf"/>
</dbReference>
<dbReference type="EMBL" id="KE123970">
    <property type="protein sequence ID" value="EPB87324.1"/>
    <property type="molecule type" value="Genomic_DNA"/>
</dbReference>
<evidence type="ECO:0000256" key="2">
    <source>
        <dbReference type="ARBA" id="ARBA00008421"/>
    </source>
</evidence>
<keyword evidence="4" id="KW-0238">DNA-binding</keyword>
<evidence type="ECO:0000256" key="3">
    <source>
        <dbReference type="ARBA" id="ARBA00023015"/>
    </source>
</evidence>
<dbReference type="SMART" id="SM00426">
    <property type="entry name" value="TEA"/>
    <property type="match status" value="1"/>
</dbReference>
<dbReference type="eggNOG" id="KOG3841">
    <property type="taxonomic scope" value="Eukaryota"/>
</dbReference>
<dbReference type="OMA" id="WPNYICL"/>
<dbReference type="GO" id="GO:0005667">
    <property type="term" value="C:transcription regulator complex"/>
    <property type="evidence" value="ECO:0007669"/>
    <property type="project" value="TreeGrafter"/>
</dbReference>
<dbReference type="GO" id="GO:0000981">
    <property type="term" value="F:DNA-binding transcription factor activity, RNA polymerase II-specific"/>
    <property type="evidence" value="ECO:0007669"/>
    <property type="project" value="TreeGrafter"/>
</dbReference>
<evidence type="ECO:0000313" key="11">
    <source>
        <dbReference type="Proteomes" id="UP000014254"/>
    </source>
</evidence>
<evidence type="ECO:0000256" key="5">
    <source>
        <dbReference type="ARBA" id="ARBA00023163"/>
    </source>
</evidence>
<dbReference type="AlphaFoldDB" id="S2JC22"/>
<keyword evidence="6" id="KW-0539">Nucleus</keyword>
<dbReference type="OrthoDB" id="10006572at2759"/>
<dbReference type="InterPro" id="IPR000818">
    <property type="entry name" value="TEA/ATTS_dom"/>
</dbReference>
<dbReference type="VEuPathDB" id="FungiDB:HMPREF1544_05849"/>
<dbReference type="PANTHER" id="PTHR11834:SF0">
    <property type="entry name" value="PROTEIN SCALLOPED"/>
    <property type="match status" value="1"/>
</dbReference>
<dbReference type="PANTHER" id="PTHR11834">
    <property type="entry name" value="TRANSCRIPTIONAL ENHANCER FACTOR TEF RELATED"/>
    <property type="match status" value="1"/>
</dbReference>
<dbReference type="PRINTS" id="PR00065">
    <property type="entry name" value="TEADOMAIN"/>
</dbReference>
<feature type="region of interest" description="Disordered" evidence="8">
    <location>
        <begin position="146"/>
        <end position="198"/>
    </location>
</feature>
<dbReference type="Pfam" id="PF17725">
    <property type="entry name" value="YBD"/>
    <property type="match status" value="1"/>
</dbReference>
<evidence type="ECO:0000256" key="6">
    <source>
        <dbReference type="ARBA" id="ARBA00023242"/>
    </source>
</evidence>
<reference evidence="11" key="1">
    <citation type="submission" date="2013-05" db="EMBL/GenBank/DDBJ databases">
        <title>The Genome sequence of Mucor circinelloides f. circinelloides 1006PhL.</title>
        <authorList>
            <consortium name="The Broad Institute Genomics Platform"/>
            <person name="Cuomo C."/>
            <person name="Earl A."/>
            <person name="Findley K."/>
            <person name="Lee S.C."/>
            <person name="Walker B."/>
            <person name="Young S."/>
            <person name="Zeng Q."/>
            <person name="Gargeya S."/>
            <person name="Fitzgerald M."/>
            <person name="Haas B."/>
            <person name="Abouelleil A."/>
            <person name="Allen A.W."/>
            <person name="Alvarado L."/>
            <person name="Arachchi H.M."/>
            <person name="Berlin A.M."/>
            <person name="Chapman S.B."/>
            <person name="Gainer-Dewar J."/>
            <person name="Goldberg J."/>
            <person name="Griggs A."/>
            <person name="Gujja S."/>
            <person name="Hansen M."/>
            <person name="Howarth C."/>
            <person name="Imamovic A."/>
            <person name="Ireland A."/>
            <person name="Larimer J."/>
            <person name="McCowan C."/>
            <person name="Murphy C."/>
            <person name="Pearson M."/>
            <person name="Poon T.W."/>
            <person name="Priest M."/>
            <person name="Roberts A."/>
            <person name="Saif S."/>
            <person name="Shea T."/>
            <person name="Sisk P."/>
            <person name="Sykes S."/>
            <person name="Wortman J."/>
            <person name="Nusbaum C."/>
            <person name="Birren B."/>
        </authorList>
    </citation>
    <scope>NUCLEOTIDE SEQUENCE [LARGE SCALE GENOMIC DNA]</scope>
    <source>
        <strain evidence="11">1006PhL</strain>
    </source>
</reference>
<evidence type="ECO:0000256" key="4">
    <source>
        <dbReference type="ARBA" id="ARBA00023125"/>
    </source>
</evidence>
<keyword evidence="11" id="KW-1185">Reference proteome</keyword>
<dbReference type="Gene3D" id="2.70.50.80">
    <property type="match status" value="1"/>
</dbReference>
<keyword evidence="3" id="KW-0805">Transcription regulation</keyword>
<dbReference type="Gene3D" id="6.10.20.40">
    <property type="entry name" value="TEA/ATTS domain"/>
    <property type="match status" value="1"/>
</dbReference>
<protein>
    <submittedName>
        <fullName evidence="10">TEA domain family member, other eukaryote</fullName>
    </submittedName>
</protein>
<dbReference type="InterPro" id="IPR041086">
    <property type="entry name" value="YBD"/>
</dbReference>
<dbReference type="Pfam" id="PF01285">
    <property type="entry name" value="TEA"/>
    <property type="match status" value="1"/>
</dbReference>
<keyword evidence="5" id="KW-0804">Transcription</keyword>
<feature type="domain" description="TEA" evidence="9">
    <location>
        <begin position="58"/>
        <end position="132"/>
    </location>
</feature>
<dbReference type="InParanoid" id="S2JC22"/>
<comment type="similarity">
    <text evidence="2">Belongs to the TEC1 family.</text>
</comment>
<feature type="region of interest" description="Disordered" evidence="8">
    <location>
        <begin position="15"/>
        <end position="46"/>
    </location>
</feature>
<dbReference type="Proteomes" id="UP000014254">
    <property type="component" value="Unassembled WGS sequence"/>
</dbReference>
<accession>S2JC22</accession>
<dbReference type="InterPro" id="IPR050937">
    <property type="entry name" value="TEC1_TEAD_TF"/>
</dbReference>
<organism evidence="10 11">
    <name type="scientific">Mucor circinelloides f. circinelloides (strain 1006PhL)</name>
    <name type="common">Mucormycosis agent</name>
    <name type="synonym">Calyptromyces circinelloides</name>
    <dbReference type="NCBI Taxonomy" id="1220926"/>
    <lineage>
        <taxon>Eukaryota</taxon>
        <taxon>Fungi</taxon>
        <taxon>Fungi incertae sedis</taxon>
        <taxon>Mucoromycota</taxon>
        <taxon>Mucoromycotina</taxon>
        <taxon>Mucoromycetes</taxon>
        <taxon>Mucorales</taxon>
        <taxon>Mucorineae</taxon>
        <taxon>Mucoraceae</taxon>
        <taxon>Mucor</taxon>
    </lineage>
</organism>
<dbReference type="STRING" id="1220926.S2JC22"/>
<name>S2JC22_MUCC1</name>
<evidence type="ECO:0000256" key="8">
    <source>
        <dbReference type="SAM" id="MobiDB-lite"/>
    </source>
</evidence>
<dbReference type="GO" id="GO:0005634">
    <property type="term" value="C:nucleus"/>
    <property type="evidence" value="ECO:0007669"/>
    <property type="project" value="UniProtKB-SubCell"/>
</dbReference>
<feature type="region of interest" description="Disordered" evidence="8">
    <location>
        <begin position="627"/>
        <end position="661"/>
    </location>
</feature>
<evidence type="ECO:0000256" key="7">
    <source>
        <dbReference type="PROSITE-ProRule" id="PRU00505"/>
    </source>
</evidence>